<keyword evidence="12 15" id="KW-1133">Transmembrane helix</keyword>
<protein>
    <recommendedName>
        <fullName evidence="2">P-type Ca(2+) transporter</fullName>
        <ecNumber evidence="2">7.2.2.10</ecNumber>
    </recommendedName>
</protein>
<feature type="transmembrane region" description="Helical" evidence="15">
    <location>
        <begin position="82"/>
        <end position="101"/>
    </location>
</feature>
<evidence type="ECO:0000256" key="4">
    <source>
        <dbReference type="ARBA" id="ARBA00022568"/>
    </source>
</evidence>
<dbReference type="GO" id="GO:0012505">
    <property type="term" value="C:endomembrane system"/>
    <property type="evidence" value="ECO:0007669"/>
    <property type="project" value="UniProtKB-SubCell"/>
</dbReference>
<feature type="transmembrane region" description="Helical" evidence="15">
    <location>
        <begin position="248"/>
        <end position="266"/>
    </location>
</feature>
<keyword evidence="4" id="KW-0109">Calcium transport</keyword>
<dbReference type="InterPro" id="IPR004014">
    <property type="entry name" value="ATPase_P-typ_cation-transptr_N"/>
</dbReference>
<evidence type="ECO:0000256" key="10">
    <source>
        <dbReference type="ARBA" id="ARBA00022842"/>
    </source>
</evidence>
<accession>A0A9D1NL95</accession>
<dbReference type="InterPro" id="IPR023214">
    <property type="entry name" value="HAD_sf"/>
</dbReference>
<dbReference type="Pfam" id="PF00690">
    <property type="entry name" value="Cation_ATPase_N"/>
    <property type="match status" value="1"/>
</dbReference>
<dbReference type="SUPFAM" id="SSF81665">
    <property type="entry name" value="Calcium ATPase, transmembrane domain M"/>
    <property type="match status" value="1"/>
</dbReference>
<evidence type="ECO:0000256" key="9">
    <source>
        <dbReference type="ARBA" id="ARBA00022840"/>
    </source>
</evidence>
<dbReference type="InterPro" id="IPR018303">
    <property type="entry name" value="ATPase_P-typ_P_site"/>
</dbReference>
<keyword evidence="14 15" id="KW-0472">Membrane</keyword>
<dbReference type="GO" id="GO:0016887">
    <property type="term" value="F:ATP hydrolysis activity"/>
    <property type="evidence" value="ECO:0007669"/>
    <property type="project" value="InterPro"/>
</dbReference>
<dbReference type="InterPro" id="IPR001757">
    <property type="entry name" value="P_typ_ATPase"/>
</dbReference>
<comment type="subcellular location">
    <subcellularLocation>
        <location evidence="1">Endomembrane system</location>
        <topology evidence="1">Multi-pass membrane protein</topology>
    </subcellularLocation>
</comment>
<evidence type="ECO:0000256" key="3">
    <source>
        <dbReference type="ARBA" id="ARBA00022448"/>
    </source>
</evidence>
<dbReference type="InterPro" id="IPR023299">
    <property type="entry name" value="ATPase_P-typ_cyto_dom_N"/>
</dbReference>
<evidence type="ECO:0000256" key="1">
    <source>
        <dbReference type="ARBA" id="ARBA00004127"/>
    </source>
</evidence>
<evidence type="ECO:0000256" key="5">
    <source>
        <dbReference type="ARBA" id="ARBA00022692"/>
    </source>
</evidence>
<dbReference type="EC" id="7.2.2.10" evidence="2"/>
<dbReference type="GO" id="GO:0046872">
    <property type="term" value="F:metal ion binding"/>
    <property type="evidence" value="ECO:0007669"/>
    <property type="project" value="UniProtKB-KW"/>
</dbReference>
<keyword evidence="13" id="KW-0406">Ion transport</keyword>
<dbReference type="Gene3D" id="1.20.1110.10">
    <property type="entry name" value="Calcium-transporting ATPase, transmembrane domain"/>
    <property type="match status" value="1"/>
</dbReference>
<evidence type="ECO:0000313" key="18">
    <source>
        <dbReference type="Proteomes" id="UP000886845"/>
    </source>
</evidence>
<feature type="transmembrane region" description="Helical" evidence="15">
    <location>
        <begin position="756"/>
        <end position="777"/>
    </location>
</feature>
<feature type="transmembrane region" description="Helical" evidence="15">
    <location>
        <begin position="691"/>
        <end position="710"/>
    </location>
</feature>
<dbReference type="SUPFAM" id="SSF81653">
    <property type="entry name" value="Calcium ATPase, transduction domain A"/>
    <property type="match status" value="1"/>
</dbReference>
<dbReference type="Gene3D" id="3.40.50.1000">
    <property type="entry name" value="HAD superfamily/HAD-like"/>
    <property type="match status" value="1"/>
</dbReference>
<keyword evidence="11" id="KW-1278">Translocase</keyword>
<dbReference type="GO" id="GO:0005886">
    <property type="term" value="C:plasma membrane"/>
    <property type="evidence" value="ECO:0007669"/>
    <property type="project" value="TreeGrafter"/>
</dbReference>
<evidence type="ECO:0000256" key="15">
    <source>
        <dbReference type="SAM" id="Phobius"/>
    </source>
</evidence>
<feature type="transmembrane region" description="Helical" evidence="15">
    <location>
        <begin position="835"/>
        <end position="853"/>
    </location>
</feature>
<dbReference type="PANTHER" id="PTHR24093:SF369">
    <property type="entry name" value="CALCIUM-TRANSPORTING ATPASE"/>
    <property type="match status" value="1"/>
</dbReference>
<dbReference type="GO" id="GO:0005524">
    <property type="term" value="F:ATP binding"/>
    <property type="evidence" value="ECO:0007669"/>
    <property type="project" value="UniProtKB-KW"/>
</dbReference>
<evidence type="ECO:0000256" key="7">
    <source>
        <dbReference type="ARBA" id="ARBA00022741"/>
    </source>
</evidence>
<keyword evidence="10" id="KW-0460">Magnesium</keyword>
<feature type="transmembrane region" description="Helical" evidence="15">
    <location>
        <begin position="798"/>
        <end position="823"/>
    </location>
</feature>
<dbReference type="SMART" id="SM00831">
    <property type="entry name" value="Cation_ATPase_N"/>
    <property type="match status" value="1"/>
</dbReference>
<name>A0A9D1NL95_9BACT</name>
<dbReference type="InterPro" id="IPR023298">
    <property type="entry name" value="ATPase_P-typ_TM_dom_sf"/>
</dbReference>
<dbReference type="InterPro" id="IPR059000">
    <property type="entry name" value="ATPase_P-type_domA"/>
</dbReference>
<dbReference type="SUPFAM" id="SSF56784">
    <property type="entry name" value="HAD-like"/>
    <property type="match status" value="1"/>
</dbReference>
<dbReference type="SFLD" id="SFLDF00027">
    <property type="entry name" value="p-type_atpase"/>
    <property type="match status" value="1"/>
</dbReference>
<dbReference type="AlphaFoldDB" id="A0A9D1NL95"/>
<evidence type="ECO:0000256" key="8">
    <source>
        <dbReference type="ARBA" id="ARBA00022837"/>
    </source>
</evidence>
<dbReference type="Pfam" id="PF00122">
    <property type="entry name" value="E1-E2_ATPase"/>
    <property type="match status" value="1"/>
</dbReference>
<keyword evidence="3" id="KW-0813">Transport</keyword>
<keyword evidence="6" id="KW-0479">Metal-binding</keyword>
<evidence type="ECO:0000256" key="13">
    <source>
        <dbReference type="ARBA" id="ARBA00023065"/>
    </source>
</evidence>
<feature type="transmembrane region" description="Helical" evidence="15">
    <location>
        <begin position="286"/>
        <end position="315"/>
    </location>
</feature>
<dbReference type="Proteomes" id="UP000886845">
    <property type="component" value="Unassembled WGS sequence"/>
</dbReference>
<evidence type="ECO:0000256" key="2">
    <source>
        <dbReference type="ARBA" id="ARBA00012790"/>
    </source>
</evidence>
<dbReference type="PRINTS" id="PR00119">
    <property type="entry name" value="CATATPASE"/>
</dbReference>
<dbReference type="NCBIfam" id="TIGR01517">
    <property type="entry name" value="ATPase-IIB_Ca"/>
    <property type="match status" value="1"/>
</dbReference>
<dbReference type="SFLD" id="SFLDS00003">
    <property type="entry name" value="Haloacid_Dehalogenase"/>
    <property type="match status" value="1"/>
</dbReference>
<keyword evidence="8" id="KW-0106">Calcium</keyword>
<keyword evidence="7" id="KW-0547">Nucleotide-binding</keyword>
<evidence type="ECO:0000256" key="6">
    <source>
        <dbReference type="ARBA" id="ARBA00022723"/>
    </source>
</evidence>
<gene>
    <name evidence="17" type="ORF">IAC79_01190</name>
</gene>
<dbReference type="InterPro" id="IPR044492">
    <property type="entry name" value="P_typ_ATPase_HD_dom"/>
</dbReference>
<keyword evidence="5 15" id="KW-0812">Transmembrane</keyword>
<feature type="transmembrane region" description="Helical" evidence="15">
    <location>
        <begin position="658"/>
        <end position="679"/>
    </location>
</feature>
<dbReference type="PROSITE" id="PS00154">
    <property type="entry name" value="ATPASE_E1_E2"/>
    <property type="match status" value="1"/>
</dbReference>
<organism evidence="17 18">
    <name type="scientific">Candidatus Spyradenecus faecavium</name>
    <dbReference type="NCBI Taxonomy" id="2840947"/>
    <lineage>
        <taxon>Bacteria</taxon>
        <taxon>Pseudomonadati</taxon>
        <taxon>Lentisphaerota</taxon>
        <taxon>Lentisphaeria</taxon>
        <taxon>Lentisphaerales</taxon>
        <taxon>Lentisphaeraceae</taxon>
        <taxon>Lentisphaeraceae incertae sedis</taxon>
        <taxon>Candidatus Spyradenecus</taxon>
    </lineage>
</organism>
<dbReference type="InterPro" id="IPR036412">
    <property type="entry name" value="HAD-like_sf"/>
</dbReference>
<dbReference type="Gene3D" id="2.70.150.10">
    <property type="entry name" value="Calcium-transporting ATPase, cytoplasmic transduction domain A"/>
    <property type="match status" value="1"/>
</dbReference>
<comment type="caution">
    <text evidence="17">The sequence shown here is derived from an EMBL/GenBank/DDBJ whole genome shotgun (WGS) entry which is preliminary data.</text>
</comment>
<dbReference type="SFLD" id="SFLDG00002">
    <property type="entry name" value="C1.7:_P-type_atpase_like"/>
    <property type="match status" value="1"/>
</dbReference>
<evidence type="ECO:0000313" key="17">
    <source>
        <dbReference type="EMBL" id="HIV08715.1"/>
    </source>
</evidence>
<feature type="transmembrane region" description="Helical" evidence="15">
    <location>
        <begin position="57"/>
        <end position="76"/>
    </location>
</feature>
<dbReference type="Pfam" id="PF00689">
    <property type="entry name" value="Cation_ATPase_C"/>
    <property type="match status" value="1"/>
</dbReference>
<keyword evidence="9" id="KW-0067">ATP-binding</keyword>
<feature type="transmembrane region" description="Helical" evidence="15">
    <location>
        <begin position="731"/>
        <end position="750"/>
    </location>
</feature>
<dbReference type="Pfam" id="PF00702">
    <property type="entry name" value="Hydrolase"/>
    <property type="match status" value="1"/>
</dbReference>
<dbReference type="NCBIfam" id="TIGR01494">
    <property type="entry name" value="ATPase_P-type"/>
    <property type="match status" value="3"/>
</dbReference>
<reference evidence="17" key="1">
    <citation type="submission" date="2020-10" db="EMBL/GenBank/DDBJ databases">
        <authorList>
            <person name="Gilroy R."/>
        </authorList>
    </citation>
    <scope>NUCLEOTIDE SEQUENCE</scope>
    <source>
        <strain evidence="17">35461</strain>
    </source>
</reference>
<sequence length="858" mass="89600">MTPADEVLRELGGDRRQGLTDEAVRASRETHGANELSRPEQIGWLGRIVEAFKEPMILLLVMALLIMVGVNVAHLLTDGHTEFAECVGVALAILLSVGISVGMEGRSAKAFEALRGMGADVRPRVLRNGKSVRIPQAELVVGDVMFVGTGDKLTADGRLIESNGLVADESALTGESAPVEKDAEAQVAESAPVAERPTMLYAGSYVTAGTGLMVVTAVGMHTEFGRIAAALATQGTGKTPLQERLARLGKWVTIAGVAAATLVFAVQLLQNCFHPDGLTWMGVGEAFISAIVLIVACVPEGLPTIVAMSLAINVLKMAKQNALVKKLIACETIGCVTFICSDKTGTLTENRMTVISLVGPDGERIEPQGDLLTNMCVNATADLSADGKGFVGNPTEGALLVAAAKAGHEPAKLRAQADIVDVEPFSSDTKRMVTRLGGERPLTLMKGSPEAVLAACGLAGAAKTSAEAAMAKWQDQACRVLAFAHAEGGGPLVYDGFAAIADPVREDVPPAIDACRTAGISVMMLTGDNLITATAIARSLGMLEGGHRAVTAAELEKLDDAAFAEALKSVRVIARSTPSVKLRVVRTLKAQGESVAVTGDGINDAPAIKEADVGVAMGITGTEVTKEACDILLLDDAFATIVRAIRWGRGITDNFKRFILFQLTVNVSAVLVVLVAVLLDMPPPFSALELLWINIIMDGPPALCLGLERMSDDLLRRKPIRRDAPLVSRGMVMRMAVIGALIAAVCLLQLKGVVDFLGVAGAGEGVASTAVFTLFVFCQLANALAARRPEGGNPLGGLLGNPALLCALLIAAGLQWVIVVWGGAAFGTVALGAEIWGRILLVAACVPLVAFLLPRTRA</sequence>
<evidence type="ECO:0000256" key="14">
    <source>
        <dbReference type="ARBA" id="ARBA00023136"/>
    </source>
</evidence>
<dbReference type="InterPro" id="IPR006408">
    <property type="entry name" value="P-type_ATPase_IIB"/>
</dbReference>
<dbReference type="InterPro" id="IPR006068">
    <property type="entry name" value="ATPase_P-typ_cation-transptr_C"/>
</dbReference>
<feature type="domain" description="Cation-transporting P-type ATPase N-terminal" evidence="16">
    <location>
        <begin position="2"/>
        <end position="72"/>
    </location>
</feature>
<dbReference type="Gene3D" id="3.40.1110.10">
    <property type="entry name" value="Calcium-transporting ATPase, cytoplasmic domain N"/>
    <property type="match status" value="1"/>
</dbReference>
<dbReference type="PANTHER" id="PTHR24093">
    <property type="entry name" value="CATION TRANSPORTING ATPASE"/>
    <property type="match status" value="1"/>
</dbReference>
<dbReference type="PRINTS" id="PR00120">
    <property type="entry name" value="HATPASE"/>
</dbReference>
<reference evidence="17" key="2">
    <citation type="journal article" date="2021" name="PeerJ">
        <title>Extensive microbial diversity within the chicken gut microbiome revealed by metagenomics and culture.</title>
        <authorList>
            <person name="Gilroy R."/>
            <person name="Ravi A."/>
            <person name="Getino M."/>
            <person name="Pursley I."/>
            <person name="Horton D.L."/>
            <person name="Alikhan N.F."/>
            <person name="Baker D."/>
            <person name="Gharbi K."/>
            <person name="Hall N."/>
            <person name="Watson M."/>
            <person name="Adriaenssens E.M."/>
            <person name="Foster-Nyarko E."/>
            <person name="Jarju S."/>
            <person name="Secka A."/>
            <person name="Antonio M."/>
            <person name="Oren A."/>
            <person name="Chaudhuri R.R."/>
            <person name="La Ragione R."/>
            <person name="Hildebrand F."/>
            <person name="Pallen M.J."/>
        </authorList>
    </citation>
    <scope>NUCLEOTIDE SEQUENCE</scope>
    <source>
        <strain evidence="17">35461</strain>
    </source>
</reference>
<evidence type="ECO:0000259" key="16">
    <source>
        <dbReference type="SMART" id="SM00831"/>
    </source>
</evidence>
<evidence type="ECO:0000256" key="11">
    <source>
        <dbReference type="ARBA" id="ARBA00022967"/>
    </source>
</evidence>
<dbReference type="EMBL" id="DVOR01000037">
    <property type="protein sequence ID" value="HIV08715.1"/>
    <property type="molecule type" value="Genomic_DNA"/>
</dbReference>
<dbReference type="GO" id="GO:0005388">
    <property type="term" value="F:P-type calcium transporter activity"/>
    <property type="evidence" value="ECO:0007669"/>
    <property type="project" value="UniProtKB-EC"/>
</dbReference>
<proteinExistence type="predicted"/>
<dbReference type="InterPro" id="IPR008250">
    <property type="entry name" value="ATPase_P-typ_transduc_dom_A_sf"/>
</dbReference>
<evidence type="ECO:0000256" key="12">
    <source>
        <dbReference type="ARBA" id="ARBA00022989"/>
    </source>
</evidence>